<sequence>MGFGGASKGNTVVSAELPETLQPGTYRVHWAAVGLDGHFVEDEFRFAVGAEVVGAGPGEGEPIADWFAALRKWLMLTGFALAFGGIVAERFTATARTENPALPPVRPWSKYAATLGFATAAVSAATLVAGLGTPAALWESRAGLAITAEAGGFAVALVLLGLRRPMWALAPLAAVAIAEGVVSHAGAESPVLGAGLTAIHVGAAGLWVGALVHTSRTVLAWRSWPHAARWMAMSYARMAL</sequence>
<dbReference type="GO" id="GO:0005886">
    <property type="term" value="C:plasma membrane"/>
    <property type="evidence" value="ECO:0007669"/>
    <property type="project" value="TreeGrafter"/>
</dbReference>
<name>A0AAW5SQ73_MYCNV</name>
<feature type="transmembrane region" description="Helical" evidence="5">
    <location>
        <begin position="167"/>
        <end position="185"/>
    </location>
</feature>
<dbReference type="GO" id="GO:0042597">
    <property type="term" value="C:periplasmic space"/>
    <property type="evidence" value="ECO:0007669"/>
    <property type="project" value="InterPro"/>
</dbReference>
<dbReference type="InterPro" id="IPR007348">
    <property type="entry name" value="CopC_dom"/>
</dbReference>
<reference evidence="7" key="2">
    <citation type="journal article" date="2022" name="BMC Genomics">
        <title>Comparative genome analysis of mycobacteria focusing on tRNA and non-coding RNA.</title>
        <authorList>
            <person name="Behra P.R.K."/>
            <person name="Pettersson B.M.F."/>
            <person name="Ramesh M."/>
            <person name="Das S."/>
            <person name="Dasgupta S."/>
            <person name="Kirsebom L.A."/>
        </authorList>
    </citation>
    <scope>NUCLEOTIDE SEQUENCE</scope>
    <source>
        <strain evidence="7">DSM 44203</strain>
    </source>
</reference>
<dbReference type="Proteomes" id="UP001207528">
    <property type="component" value="Unassembled WGS sequence"/>
</dbReference>
<evidence type="ECO:0000256" key="3">
    <source>
        <dbReference type="ARBA" id="ARBA00022729"/>
    </source>
</evidence>
<feature type="transmembrane region" description="Helical" evidence="5">
    <location>
        <begin position="191"/>
        <end position="212"/>
    </location>
</feature>
<evidence type="ECO:0000313" key="7">
    <source>
        <dbReference type="EMBL" id="MCV7025626.1"/>
    </source>
</evidence>
<keyword evidence="5" id="KW-0472">Membrane</keyword>
<evidence type="ECO:0000256" key="5">
    <source>
        <dbReference type="SAM" id="Phobius"/>
    </source>
</evidence>
<dbReference type="EMBL" id="JACKTI010000050">
    <property type="protein sequence ID" value="MCV7025626.1"/>
    <property type="molecule type" value="Genomic_DNA"/>
</dbReference>
<dbReference type="GO" id="GO:0006825">
    <property type="term" value="P:copper ion transport"/>
    <property type="evidence" value="ECO:0007669"/>
    <property type="project" value="InterPro"/>
</dbReference>
<comment type="caution">
    <text evidence="7">The sequence shown here is derived from an EMBL/GenBank/DDBJ whole genome shotgun (WGS) entry which is preliminary data.</text>
</comment>
<dbReference type="Gene3D" id="2.60.40.1220">
    <property type="match status" value="1"/>
</dbReference>
<dbReference type="GO" id="GO:0046688">
    <property type="term" value="P:response to copper ion"/>
    <property type="evidence" value="ECO:0007669"/>
    <property type="project" value="InterPro"/>
</dbReference>
<dbReference type="GO" id="GO:0005507">
    <property type="term" value="F:copper ion binding"/>
    <property type="evidence" value="ECO:0007669"/>
    <property type="project" value="InterPro"/>
</dbReference>
<keyword evidence="3" id="KW-0732">Signal</keyword>
<feature type="domain" description="CopC" evidence="6">
    <location>
        <begin position="10"/>
        <end position="48"/>
    </location>
</feature>
<dbReference type="Pfam" id="PF04234">
    <property type="entry name" value="CopC"/>
    <property type="match status" value="1"/>
</dbReference>
<dbReference type="PANTHER" id="PTHR34820:SF4">
    <property type="entry name" value="INNER MEMBRANE PROTEIN YEBZ"/>
    <property type="match status" value="1"/>
</dbReference>
<evidence type="ECO:0000259" key="6">
    <source>
        <dbReference type="Pfam" id="PF04234"/>
    </source>
</evidence>
<dbReference type="SUPFAM" id="SSF81296">
    <property type="entry name" value="E set domains"/>
    <property type="match status" value="1"/>
</dbReference>
<evidence type="ECO:0000256" key="1">
    <source>
        <dbReference type="ARBA" id="ARBA00004196"/>
    </source>
</evidence>
<keyword evidence="5" id="KW-1133">Transmembrane helix</keyword>
<dbReference type="AlphaFoldDB" id="A0AAW5SQ73"/>
<dbReference type="PANTHER" id="PTHR34820">
    <property type="entry name" value="INNER MEMBRANE PROTEIN YEBZ"/>
    <property type="match status" value="1"/>
</dbReference>
<comment type="subcellular location">
    <subcellularLocation>
        <location evidence="1">Cell envelope</location>
    </subcellularLocation>
</comment>
<feature type="transmembrane region" description="Helical" evidence="5">
    <location>
        <begin position="142"/>
        <end position="160"/>
    </location>
</feature>
<evidence type="ECO:0000313" key="8">
    <source>
        <dbReference type="Proteomes" id="UP001207528"/>
    </source>
</evidence>
<evidence type="ECO:0000256" key="4">
    <source>
        <dbReference type="ARBA" id="ARBA00023008"/>
    </source>
</evidence>
<dbReference type="InterPro" id="IPR014755">
    <property type="entry name" value="Cu-Rt/internalin_Ig-like"/>
</dbReference>
<keyword evidence="5" id="KW-0812">Transmembrane</keyword>
<dbReference type="InterPro" id="IPR032694">
    <property type="entry name" value="CopC/D"/>
</dbReference>
<dbReference type="InterPro" id="IPR014756">
    <property type="entry name" value="Ig_E-set"/>
</dbReference>
<protein>
    <submittedName>
        <fullName evidence="7">Copper resistance protein CopC</fullName>
    </submittedName>
</protein>
<dbReference type="GO" id="GO:0030313">
    <property type="term" value="C:cell envelope"/>
    <property type="evidence" value="ECO:0007669"/>
    <property type="project" value="UniProtKB-SubCell"/>
</dbReference>
<evidence type="ECO:0000256" key="2">
    <source>
        <dbReference type="ARBA" id="ARBA00022723"/>
    </source>
</evidence>
<feature type="transmembrane region" description="Helical" evidence="5">
    <location>
        <begin position="111"/>
        <end position="130"/>
    </location>
</feature>
<reference evidence="7" key="1">
    <citation type="submission" date="2020-07" db="EMBL/GenBank/DDBJ databases">
        <authorList>
            <person name="Pettersson B.M.F."/>
            <person name="Behra P.R.K."/>
            <person name="Ramesh M."/>
            <person name="Das S."/>
            <person name="Dasgupta S."/>
            <person name="Kirsebom L.A."/>
        </authorList>
    </citation>
    <scope>NUCLEOTIDE SEQUENCE</scope>
    <source>
        <strain evidence="7">DSM 44203</strain>
    </source>
</reference>
<keyword evidence="2" id="KW-0479">Metal-binding</keyword>
<feature type="transmembrane region" description="Helical" evidence="5">
    <location>
        <begin position="73"/>
        <end position="91"/>
    </location>
</feature>
<gene>
    <name evidence="7" type="ORF">H7I77_20110</name>
</gene>
<accession>A0AAW5SQ73</accession>
<organism evidence="7 8">
    <name type="scientific">Mycolicibacterium novocastrense</name>
    <name type="common">Mycobacterium novocastrense</name>
    <dbReference type="NCBI Taxonomy" id="59813"/>
    <lineage>
        <taxon>Bacteria</taxon>
        <taxon>Bacillati</taxon>
        <taxon>Actinomycetota</taxon>
        <taxon>Actinomycetes</taxon>
        <taxon>Mycobacteriales</taxon>
        <taxon>Mycobacteriaceae</taxon>
        <taxon>Mycolicibacterium</taxon>
    </lineage>
</organism>
<keyword evidence="4" id="KW-0186">Copper</keyword>
<proteinExistence type="predicted"/>